<evidence type="ECO:0000259" key="1">
    <source>
        <dbReference type="Pfam" id="PF04738"/>
    </source>
</evidence>
<dbReference type="EMBL" id="GU564398">
    <property type="protein sequence ID" value="ADR01081.1"/>
    <property type="molecule type" value="Genomic_DNA"/>
</dbReference>
<accession>E5DUH7</accession>
<proteinExistence type="predicted"/>
<sequence length="852" mass="92368">MLFRRGTIGLPALAGLVPTRTWELLAAADAERAVREPLRARLSDALHAVVPEVADAERRAVLKLRRDVHNDRVPASVPPLPGDLAERVGEWVAARRRGAELEALAEEVYAAELESARKALAAVALGEDFQRGVQLSGEDVHREVTAYAGDPFDTTRKPAKRRRAESTITSFAYRVVFKPSPFGAFTEIGAQPWGAAPAAGERVARARLSVGLLAWMTHQLHRVDGAGALLRVRLNNSLAVRGEHAVSVRRPLEGADDGFRPDQVIRAKNSPLVRVLVGLLADHDRTEDDLRARLVDAGLAADAAAGTIDQLVRAGLCHRGLGLPDQADRVAEEVASRLAAVGTAQALACAEVFTGLQAVEDAFADAPAARRTGLLAELRALVARFVEVVGCPPPAREAMRAALYEDVGTRAHADSWRPALLERDRENLDLLQRLVPLLDDAIVEKLGLYAFFADRFGEDHAGVPVVELYEAFSALSPAEASAVMCGVGDPHAQHVLALRRDFLGWVRDQRADGELVLDPAHLASVVDALPPTVVPWRSTAYRVQQADDLTVVNGITTGHGVFFSRYCDLLGGGRFDLAGSLRDTIARHTPRQADITAALGLNFNLHPRLTPLEVVYPGSVQRPGATGVLTLADLVVRADPTTRRLALWSTQDGERIDLAPLNFLYPAAAPMLYRFLCAFAPTRTYRGGLWDQLDRAGLAPADRPRVRLGGLVLDRRSWRLPVADLPALDGLERQELTALAEFDAWRRAAGLPRHAFFRVVAPPVRADGERDYAAETREWALQARSARLHKPHYLDAANPFLLHVLAKQARATPGGHVVVQECLPGAEGYASGAGSAEEFFVEHTLTGGCDAR</sequence>
<dbReference type="InterPro" id="IPR006827">
    <property type="entry name" value="Lant_deHydtase_N"/>
</dbReference>
<name>E5DUH7_9NOCA</name>
<gene>
    <name evidence="2" type="primary">nocE</name>
</gene>
<evidence type="ECO:0000313" key="2">
    <source>
        <dbReference type="EMBL" id="ADR01081.1"/>
    </source>
</evidence>
<dbReference type="Pfam" id="PF04738">
    <property type="entry name" value="Lant_dehydr_N"/>
    <property type="match status" value="1"/>
</dbReference>
<dbReference type="AlphaFoldDB" id="E5DUH7"/>
<organism evidence="2">
    <name type="scientific">Nocardia sp. ATCC 202099</name>
    <dbReference type="NCBI Taxonomy" id="930400"/>
    <lineage>
        <taxon>Bacteria</taxon>
        <taxon>Bacillati</taxon>
        <taxon>Actinomycetota</taxon>
        <taxon>Actinomycetes</taxon>
        <taxon>Mycobacteriales</taxon>
        <taxon>Nocardiaceae</taxon>
        <taxon>Nocardia</taxon>
    </lineage>
</organism>
<protein>
    <submittedName>
        <fullName evidence="2">NocE</fullName>
    </submittedName>
</protein>
<reference evidence="2" key="1">
    <citation type="journal article" date="2010" name="Mol. Biosyst.">
        <title>Moving posttranslational modifications forward to biosynthesize the glycosylated thiopeptide nocathiacin I in Nocardia sp. ATCC202099.</title>
        <authorList>
            <person name="Ding Y."/>
            <person name="Yu Y."/>
            <person name="Pan H."/>
            <person name="Guo H."/>
            <person name="Li Y."/>
            <person name="Liu W."/>
        </authorList>
    </citation>
    <scope>NUCLEOTIDE SEQUENCE</scope>
    <source>
        <strain evidence="2">ATCC 202099</strain>
    </source>
</reference>
<feature type="domain" description="Lantibiotic dehydratase N-terminal" evidence="1">
    <location>
        <begin position="129"/>
        <end position="756"/>
    </location>
</feature>